<proteinExistence type="predicted"/>
<comment type="cofactor">
    <cofactor evidence="1">
        <name>Zn(2+)</name>
        <dbReference type="ChEBI" id="CHEBI:29105"/>
    </cofactor>
</comment>
<dbReference type="AlphaFoldDB" id="A0A4P2VLK8"/>
<sequence>MTFKTEKLFYQFPYGKRAKTQFEKREGNTIALARSIAYPEGGGQLGDKGVVKYQAITLPFIDTQKSVGMGRSVVRKDFPLINVEGEVRLTLAQENFDLLPDSGEIEVEIDLKNRCELTISHTISHVVYMGMTELRNAVPETTFGCLIGNEGGRFDVGVEKFLEDDVKFIKLFVENSIQNKDKVEIVEIPGEPECRIWQMNGISIPCGGTHLEALYDVGDIHIKRKGKSKGIERIYFEIKNVNLTPLLARFQDKLV</sequence>
<evidence type="ECO:0000259" key="4">
    <source>
        <dbReference type="SMART" id="SM00863"/>
    </source>
</evidence>
<dbReference type="InterPro" id="IPR018163">
    <property type="entry name" value="Thr/Ala-tRNA-synth_IIc_edit"/>
</dbReference>
<dbReference type="SMART" id="SM00863">
    <property type="entry name" value="tRNA_SAD"/>
    <property type="match status" value="1"/>
</dbReference>
<dbReference type="GO" id="GO:0005524">
    <property type="term" value="F:ATP binding"/>
    <property type="evidence" value="ECO:0007669"/>
    <property type="project" value="InterPro"/>
</dbReference>
<accession>A0A4P2VLK8</accession>
<dbReference type="EMBL" id="AP019368">
    <property type="protein sequence ID" value="BBH54243.1"/>
    <property type="molecule type" value="Genomic_DNA"/>
</dbReference>
<keyword evidence="3" id="KW-0862">Zinc</keyword>
<organism evidence="5 6">
    <name type="scientific">Fluviispira sanaruensis</name>
    <dbReference type="NCBI Taxonomy" id="2493639"/>
    <lineage>
        <taxon>Bacteria</taxon>
        <taxon>Pseudomonadati</taxon>
        <taxon>Bdellovibrionota</taxon>
        <taxon>Oligoflexia</taxon>
        <taxon>Silvanigrellales</taxon>
        <taxon>Silvanigrellaceae</taxon>
        <taxon>Fluviispira</taxon>
    </lineage>
</organism>
<dbReference type="GO" id="GO:0004812">
    <property type="term" value="F:aminoacyl-tRNA ligase activity"/>
    <property type="evidence" value="ECO:0007669"/>
    <property type="project" value="InterPro"/>
</dbReference>
<dbReference type="KEGG" id="sbf:JCM31447_27030"/>
<name>A0A4P2VLK8_FLUSA</name>
<dbReference type="InterPro" id="IPR009000">
    <property type="entry name" value="Transl_B-barrel_sf"/>
</dbReference>
<dbReference type="SUPFAM" id="SSF55186">
    <property type="entry name" value="ThrRS/AlaRS common domain"/>
    <property type="match status" value="1"/>
</dbReference>
<dbReference type="GO" id="GO:0046872">
    <property type="term" value="F:metal ion binding"/>
    <property type="evidence" value="ECO:0007669"/>
    <property type="project" value="UniProtKB-KW"/>
</dbReference>
<dbReference type="PANTHER" id="PTHR43462">
    <property type="entry name" value="ALANYL-TRNA EDITING PROTEIN"/>
    <property type="match status" value="1"/>
</dbReference>
<dbReference type="GO" id="GO:0002161">
    <property type="term" value="F:aminoacyl-tRNA deacylase activity"/>
    <property type="evidence" value="ECO:0007669"/>
    <property type="project" value="UniProtKB-ARBA"/>
</dbReference>
<dbReference type="Proteomes" id="UP000291236">
    <property type="component" value="Chromosome"/>
</dbReference>
<evidence type="ECO:0000256" key="1">
    <source>
        <dbReference type="ARBA" id="ARBA00001947"/>
    </source>
</evidence>
<dbReference type="SUPFAM" id="SSF50447">
    <property type="entry name" value="Translation proteins"/>
    <property type="match status" value="1"/>
</dbReference>
<dbReference type="PANTHER" id="PTHR43462:SF1">
    <property type="entry name" value="ALANYL-TRNA EDITING PROTEIN AARSD1"/>
    <property type="match status" value="1"/>
</dbReference>
<evidence type="ECO:0000256" key="3">
    <source>
        <dbReference type="ARBA" id="ARBA00022833"/>
    </source>
</evidence>
<keyword evidence="6" id="KW-1185">Reference proteome</keyword>
<gene>
    <name evidence="5" type="ORF">JCM31447_27030</name>
</gene>
<feature type="domain" description="Threonyl/alanyl tRNA synthetase SAD" evidence="4">
    <location>
        <begin position="194"/>
        <end position="235"/>
    </location>
</feature>
<evidence type="ECO:0000313" key="5">
    <source>
        <dbReference type="EMBL" id="BBH54243.1"/>
    </source>
</evidence>
<dbReference type="Gene3D" id="3.30.980.10">
    <property type="entry name" value="Threonyl-trna Synthetase, Chain A, domain 2"/>
    <property type="match status" value="1"/>
</dbReference>
<dbReference type="Gene3D" id="2.40.30.130">
    <property type="match status" value="1"/>
</dbReference>
<dbReference type="Pfam" id="PF07973">
    <property type="entry name" value="tRNA_SAD"/>
    <property type="match status" value="1"/>
</dbReference>
<protein>
    <submittedName>
        <fullName evidence="5">Alanyl-tRNA editing protein</fullName>
    </submittedName>
</protein>
<dbReference type="GO" id="GO:0043039">
    <property type="term" value="P:tRNA aminoacylation"/>
    <property type="evidence" value="ECO:0007669"/>
    <property type="project" value="InterPro"/>
</dbReference>
<evidence type="ECO:0000256" key="2">
    <source>
        <dbReference type="ARBA" id="ARBA00022723"/>
    </source>
</evidence>
<dbReference type="InterPro" id="IPR051335">
    <property type="entry name" value="Alanyl-tRNA_Editing_Enzymes"/>
</dbReference>
<reference evidence="5 6" key="1">
    <citation type="submission" date="2018-12" db="EMBL/GenBank/DDBJ databases">
        <title>Rubrispira sanarue gen. nov., sp., nov., a member of the order Silvanigrellales, isolated from a brackish lake in Hamamatsu Japan.</title>
        <authorList>
            <person name="Maejima Y."/>
            <person name="Iino T."/>
            <person name="Muraguchi Y."/>
            <person name="Fukuda K."/>
            <person name="Nojiri H."/>
            <person name="Ohkuma M."/>
            <person name="Moriuchi R."/>
            <person name="Dohra H."/>
            <person name="Kimbara K."/>
            <person name="Shintani M."/>
        </authorList>
    </citation>
    <scope>NUCLEOTIDE SEQUENCE [LARGE SCALE GENOMIC DNA]</scope>
    <source>
        <strain evidence="5 6">RF1110005</strain>
    </source>
</reference>
<dbReference type="InterPro" id="IPR012947">
    <property type="entry name" value="tRNA_SAD"/>
</dbReference>
<keyword evidence="2" id="KW-0479">Metal-binding</keyword>
<evidence type="ECO:0000313" key="6">
    <source>
        <dbReference type="Proteomes" id="UP000291236"/>
    </source>
</evidence>